<evidence type="ECO:0000313" key="3">
    <source>
        <dbReference type="Proteomes" id="UP000178349"/>
    </source>
</evidence>
<protein>
    <recommendedName>
        <fullName evidence="4">HTH marR-type domain-containing protein</fullName>
    </recommendedName>
</protein>
<keyword evidence="1" id="KW-1133">Transmembrane helix</keyword>
<gene>
    <name evidence="2" type="ORF">A2493_01450</name>
</gene>
<dbReference type="AlphaFoldDB" id="A0A1F6NLR8"/>
<feature type="transmembrane region" description="Helical" evidence="1">
    <location>
        <begin position="6"/>
        <end position="30"/>
    </location>
</feature>
<dbReference type="Proteomes" id="UP000178349">
    <property type="component" value="Unassembled WGS sequence"/>
</dbReference>
<name>A0A1F6NLR8_9BACT</name>
<dbReference type="EMBL" id="MFQW01000059">
    <property type="protein sequence ID" value="OGH84892.1"/>
    <property type="molecule type" value="Genomic_DNA"/>
</dbReference>
<sequence>MTKIIVVFILTLLTVTFLRLLAGVIGWWFLKPYLRLVLNHLLEANMWLTASSISKHTGLGQEALKKFLPITAKHEMTNERTVKNPETQEEIQEYRITTKGQEWLRRRTNNKRR</sequence>
<proteinExistence type="predicted"/>
<keyword evidence="1" id="KW-0812">Transmembrane</keyword>
<reference evidence="2 3" key="1">
    <citation type="journal article" date="2016" name="Nat. Commun.">
        <title>Thousands of microbial genomes shed light on interconnected biogeochemical processes in an aquifer system.</title>
        <authorList>
            <person name="Anantharaman K."/>
            <person name="Brown C.T."/>
            <person name="Hug L.A."/>
            <person name="Sharon I."/>
            <person name="Castelle C.J."/>
            <person name="Probst A.J."/>
            <person name="Thomas B.C."/>
            <person name="Singh A."/>
            <person name="Wilkins M.J."/>
            <person name="Karaoz U."/>
            <person name="Brodie E.L."/>
            <person name="Williams K.H."/>
            <person name="Hubbard S.S."/>
            <person name="Banfield J.F."/>
        </authorList>
    </citation>
    <scope>NUCLEOTIDE SEQUENCE [LARGE SCALE GENOMIC DNA]</scope>
</reference>
<organism evidence="2 3">
    <name type="scientific">Candidatus Magasanikbacteria bacterium RIFOXYC12_FULL_33_11</name>
    <dbReference type="NCBI Taxonomy" id="1798701"/>
    <lineage>
        <taxon>Bacteria</taxon>
        <taxon>Candidatus Magasanikiibacteriota</taxon>
    </lineage>
</organism>
<evidence type="ECO:0008006" key="4">
    <source>
        <dbReference type="Google" id="ProtNLM"/>
    </source>
</evidence>
<accession>A0A1F6NLR8</accession>
<evidence type="ECO:0000256" key="1">
    <source>
        <dbReference type="SAM" id="Phobius"/>
    </source>
</evidence>
<keyword evidence="1" id="KW-0472">Membrane</keyword>
<comment type="caution">
    <text evidence="2">The sequence shown here is derived from an EMBL/GenBank/DDBJ whole genome shotgun (WGS) entry which is preliminary data.</text>
</comment>
<evidence type="ECO:0000313" key="2">
    <source>
        <dbReference type="EMBL" id="OGH84892.1"/>
    </source>
</evidence>